<protein>
    <submittedName>
        <fullName evidence="1">Uncharacterized protein</fullName>
    </submittedName>
</protein>
<gene>
    <name evidence="1" type="ORF">GGI18_000818</name>
</gene>
<name>A0ACC1KM62_9FUNG</name>
<dbReference type="Proteomes" id="UP001140066">
    <property type="component" value="Unassembled WGS sequence"/>
</dbReference>
<evidence type="ECO:0000313" key="1">
    <source>
        <dbReference type="EMBL" id="KAJ2791888.1"/>
    </source>
</evidence>
<accession>A0ACC1KM62</accession>
<comment type="caution">
    <text evidence="1">The sequence shown here is derived from an EMBL/GenBank/DDBJ whole genome shotgun (WGS) entry which is preliminary data.</text>
</comment>
<sequence>MVCVICFDSLFHTPVENDPHTTAVPTDSSRIAALHCEHTFHLECIRSWEARMGTITCPMCNVPHPGPAIPLFIEYDGERNVNLDVVNESTRAIVATNVDPEVIGYLKHHIVWVNRDEVKIGSKSDRRDSFQSVIEPLFRNLLADAFSAMAEVLELANERARQPHTSHVVAARESTSGTKPVPPLLACKLYYRDYVESVKAQHPDFSAAKVSGLIASRWKAASEDVRAAYMDQQKALMRQYEIDVAVYDAQANLRERASQGRPAPTVGSEDAEPSEGAPSEPQSPAMSVASLSGLRSSSLSLSPIPLSWTAERTNEDEDVELRPSRERPVSVTHPPLNGRREKPSENGVVDMSVYNARKAPFLSAFPRPVSVVCSVEPFLSGRDEEVLRVLGPKPYRFLRVDNLFKHLKSESNLKASPKTRISSSRRGLNLLWKRTSMKERQPYIDYFRAMTEQYNDDIVAYDARAQALLVDAFGKGESSSEPTDVCVRILGRKPAHPVHAVNLYFSDVAEDVLKDTPGLGRPEVMKLVSARWKSASKEERQVYLDRHKALMDRYNIDYVAYDVRKHALLKDAIRKLGLAGGNSAATVPLSCSRPEPPTTLVEDALLSAPAMPSRPVSAAEVHDPTTMIEPAVPPESVSSSTRSVSLGLPDTAEAAAVVETPASAVVSPAPAMPTEGVELPMLSKKKSKKKRKHTDEDDLLELGADQSSRPHRKKKKKHKSPAIIMIDSNTDEAATDKENCRVLIETVKTESHALVTYWTTWNCCKGLSGHALLNCTQKTELPKAWVYERVANYKALRGGVEILESIPKSASGKILRRMLRDREARRLQSAKL</sequence>
<organism evidence="1 2">
    <name type="scientific">Coemansia linderi</name>
    <dbReference type="NCBI Taxonomy" id="2663919"/>
    <lineage>
        <taxon>Eukaryota</taxon>
        <taxon>Fungi</taxon>
        <taxon>Fungi incertae sedis</taxon>
        <taxon>Zoopagomycota</taxon>
        <taxon>Kickxellomycotina</taxon>
        <taxon>Kickxellomycetes</taxon>
        <taxon>Kickxellales</taxon>
        <taxon>Kickxellaceae</taxon>
        <taxon>Coemansia</taxon>
    </lineage>
</organism>
<reference evidence="1" key="1">
    <citation type="submission" date="2022-07" db="EMBL/GenBank/DDBJ databases">
        <title>Phylogenomic reconstructions and comparative analyses of Kickxellomycotina fungi.</title>
        <authorList>
            <person name="Reynolds N.K."/>
            <person name="Stajich J.E."/>
            <person name="Barry K."/>
            <person name="Grigoriev I.V."/>
            <person name="Crous P."/>
            <person name="Smith M.E."/>
        </authorList>
    </citation>
    <scope>NUCLEOTIDE SEQUENCE</scope>
    <source>
        <strain evidence="1">BCRC 34191</strain>
    </source>
</reference>
<proteinExistence type="predicted"/>
<evidence type="ECO:0000313" key="2">
    <source>
        <dbReference type="Proteomes" id="UP001140066"/>
    </source>
</evidence>
<dbReference type="EMBL" id="JANBUK010000083">
    <property type="protein sequence ID" value="KAJ2791888.1"/>
    <property type="molecule type" value="Genomic_DNA"/>
</dbReference>
<keyword evidence="2" id="KW-1185">Reference proteome</keyword>